<evidence type="ECO:0008006" key="5">
    <source>
        <dbReference type="Google" id="ProtNLM"/>
    </source>
</evidence>
<sequence>MTGKKRKHPLPPPQKPRHIPFLDDDDDAHISKKAVRRSKRHQAEDKMIPYDLSSKILKMALKQQKEILLEEEAELTPPTFSQFIPSIPEVESDDEGFDFDGFSETLDEHDLDIEKINEEDEATLALFFRSDASPQPTLADIIIKKIKEKDANTLSDVRPMPKLDDGVIDIYKKVGVVLSKYTSGKIPKALQRIALMERWEEVLYITEPDKWSPNAMYSATKIFASRFNPSKAQRFYKLVLLPRIRYEIQKNRRLHRALYEAIKKCLYKPAGFFKGILFPLCQSQTCTLMEAHIIGSIIQKVSIPPLHSSVALMTIASMDYYGTTSFFMKLLIEKKYALPYRVLDTLVGHFMRFLEDKRVMPVIWHQTLLAFVQRYKNELTMADKDNLDSLMQHQKHHLVTPEIRRELKNSRHRGQNEDITLLTPLFSVINKPIEEDRWNVPEVPMEED</sequence>
<accession>A0ABR2LJ92</accession>
<dbReference type="InterPro" id="IPR007955">
    <property type="entry name" value="Bystin"/>
</dbReference>
<evidence type="ECO:0000256" key="1">
    <source>
        <dbReference type="ARBA" id="ARBA00007114"/>
    </source>
</evidence>
<dbReference type="Gene3D" id="1.25.40.480">
    <property type="match status" value="1"/>
</dbReference>
<gene>
    <name evidence="3" type="ORF">KSP40_PGU018124</name>
</gene>
<dbReference type="EMBL" id="JBBWWR010000019">
    <property type="protein sequence ID" value="KAK8941968.1"/>
    <property type="molecule type" value="Genomic_DNA"/>
</dbReference>
<evidence type="ECO:0000256" key="2">
    <source>
        <dbReference type="SAM" id="MobiDB-lite"/>
    </source>
</evidence>
<evidence type="ECO:0000313" key="4">
    <source>
        <dbReference type="Proteomes" id="UP001412067"/>
    </source>
</evidence>
<evidence type="ECO:0000313" key="3">
    <source>
        <dbReference type="EMBL" id="KAK8941968.1"/>
    </source>
</evidence>
<reference evidence="3 4" key="1">
    <citation type="journal article" date="2022" name="Nat. Plants">
        <title>Genomes of leafy and leafless Platanthera orchids illuminate the evolution of mycoheterotrophy.</title>
        <authorList>
            <person name="Li M.H."/>
            <person name="Liu K.W."/>
            <person name="Li Z."/>
            <person name="Lu H.C."/>
            <person name="Ye Q.L."/>
            <person name="Zhang D."/>
            <person name="Wang J.Y."/>
            <person name="Li Y.F."/>
            <person name="Zhong Z.M."/>
            <person name="Liu X."/>
            <person name="Yu X."/>
            <person name="Liu D.K."/>
            <person name="Tu X.D."/>
            <person name="Liu B."/>
            <person name="Hao Y."/>
            <person name="Liao X.Y."/>
            <person name="Jiang Y.T."/>
            <person name="Sun W.H."/>
            <person name="Chen J."/>
            <person name="Chen Y.Q."/>
            <person name="Ai Y."/>
            <person name="Zhai J.W."/>
            <person name="Wu S.S."/>
            <person name="Zhou Z."/>
            <person name="Hsiao Y.Y."/>
            <person name="Wu W.L."/>
            <person name="Chen Y.Y."/>
            <person name="Lin Y.F."/>
            <person name="Hsu J.L."/>
            <person name="Li C.Y."/>
            <person name="Wang Z.W."/>
            <person name="Zhao X."/>
            <person name="Zhong W.Y."/>
            <person name="Ma X.K."/>
            <person name="Ma L."/>
            <person name="Huang J."/>
            <person name="Chen G.Z."/>
            <person name="Huang M.Z."/>
            <person name="Huang L."/>
            <person name="Peng D.H."/>
            <person name="Luo Y.B."/>
            <person name="Zou S.Q."/>
            <person name="Chen S.P."/>
            <person name="Lan S."/>
            <person name="Tsai W.C."/>
            <person name="Van de Peer Y."/>
            <person name="Liu Z.J."/>
        </authorList>
    </citation>
    <scope>NUCLEOTIDE SEQUENCE [LARGE SCALE GENOMIC DNA]</scope>
    <source>
        <strain evidence="3">Lor288</strain>
    </source>
</reference>
<comment type="similarity">
    <text evidence="1">Belongs to the bystin family.</text>
</comment>
<organism evidence="3 4">
    <name type="scientific">Platanthera guangdongensis</name>
    <dbReference type="NCBI Taxonomy" id="2320717"/>
    <lineage>
        <taxon>Eukaryota</taxon>
        <taxon>Viridiplantae</taxon>
        <taxon>Streptophyta</taxon>
        <taxon>Embryophyta</taxon>
        <taxon>Tracheophyta</taxon>
        <taxon>Spermatophyta</taxon>
        <taxon>Magnoliopsida</taxon>
        <taxon>Liliopsida</taxon>
        <taxon>Asparagales</taxon>
        <taxon>Orchidaceae</taxon>
        <taxon>Orchidoideae</taxon>
        <taxon>Orchideae</taxon>
        <taxon>Orchidinae</taxon>
        <taxon>Platanthera</taxon>
    </lineage>
</organism>
<dbReference type="Pfam" id="PF05291">
    <property type="entry name" value="Bystin"/>
    <property type="match status" value="1"/>
</dbReference>
<protein>
    <recommendedName>
        <fullName evidence="5">Bystin</fullName>
    </recommendedName>
</protein>
<keyword evidence="4" id="KW-1185">Reference proteome</keyword>
<proteinExistence type="inferred from homology"/>
<comment type="caution">
    <text evidence="3">The sequence shown here is derived from an EMBL/GenBank/DDBJ whole genome shotgun (WGS) entry which is preliminary data.</text>
</comment>
<dbReference type="PANTHER" id="PTHR12821">
    <property type="entry name" value="BYSTIN"/>
    <property type="match status" value="1"/>
</dbReference>
<name>A0ABR2LJ92_9ASPA</name>
<dbReference type="PANTHER" id="PTHR12821:SF0">
    <property type="entry name" value="BYSTIN"/>
    <property type="match status" value="1"/>
</dbReference>
<feature type="region of interest" description="Disordered" evidence="2">
    <location>
        <begin position="1"/>
        <end position="25"/>
    </location>
</feature>
<dbReference type="Proteomes" id="UP001412067">
    <property type="component" value="Unassembled WGS sequence"/>
</dbReference>